<sequence length="57" mass="6088">MHLRGRVCMQAYLFSLTYTSPSGLVLPLLPKYGSLVGSTTAILALIQCAATADYGPR</sequence>
<evidence type="ECO:0000313" key="1">
    <source>
        <dbReference type="EMBL" id="KAA1064899.1"/>
    </source>
</evidence>
<dbReference type="Proteomes" id="UP000324748">
    <property type="component" value="Unassembled WGS sequence"/>
</dbReference>
<name>A0A5B0LKZ7_PUCGR</name>
<evidence type="ECO:0000313" key="2">
    <source>
        <dbReference type="Proteomes" id="UP000324748"/>
    </source>
</evidence>
<reference evidence="1 2" key="1">
    <citation type="submission" date="2019-05" db="EMBL/GenBank/DDBJ databases">
        <title>Emergence of the Ug99 lineage of the wheat stem rust pathogen through somatic hybridization.</title>
        <authorList>
            <person name="Li F."/>
            <person name="Upadhyaya N.M."/>
            <person name="Sperschneider J."/>
            <person name="Matny O."/>
            <person name="Nguyen-Phuc H."/>
            <person name="Mago R."/>
            <person name="Raley C."/>
            <person name="Miller M.E."/>
            <person name="Silverstein K.A.T."/>
            <person name="Henningsen E."/>
            <person name="Hirsch C.D."/>
            <person name="Visser B."/>
            <person name="Pretorius Z.A."/>
            <person name="Steffenson B.J."/>
            <person name="Schwessinger B."/>
            <person name="Dodds P.N."/>
            <person name="Figueroa M."/>
        </authorList>
    </citation>
    <scope>NUCLEOTIDE SEQUENCE [LARGE SCALE GENOMIC DNA]</scope>
    <source>
        <strain evidence="1">21-0</strain>
    </source>
</reference>
<gene>
    <name evidence="1" type="ORF">PGT21_018814</name>
</gene>
<comment type="caution">
    <text evidence="1">The sequence shown here is derived from an EMBL/GenBank/DDBJ whole genome shotgun (WGS) entry which is preliminary data.</text>
</comment>
<dbReference type="EMBL" id="VSWC01000197">
    <property type="protein sequence ID" value="KAA1064899.1"/>
    <property type="molecule type" value="Genomic_DNA"/>
</dbReference>
<proteinExistence type="predicted"/>
<keyword evidence="2" id="KW-1185">Reference proteome</keyword>
<protein>
    <submittedName>
        <fullName evidence="1">Uncharacterized protein</fullName>
    </submittedName>
</protein>
<organism evidence="1 2">
    <name type="scientific">Puccinia graminis f. sp. tritici</name>
    <dbReference type="NCBI Taxonomy" id="56615"/>
    <lineage>
        <taxon>Eukaryota</taxon>
        <taxon>Fungi</taxon>
        <taxon>Dikarya</taxon>
        <taxon>Basidiomycota</taxon>
        <taxon>Pucciniomycotina</taxon>
        <taxon>Pucciniomycetes</taxon>
        <taxon>Pucciniales</taxon>
        <taxon>Pucciniaceae</taxon>
        <taxon>Puccinia</taxon>
    </lineage>
</organism>
<dbReference type="AlphaFoldDB" id="A0A5B0LKZ7"/>
<accession>A0A5B0LKZ7</accession>